<organism evidence="2">
    <name type="scientific">Rhizophora mucronata</name>
    <name type="common">Asiatic mangrove</name>
    <dbReference type="NCBI Taxonomy" id="61149"/>
    <lineage>
        <taxon>Eukaryota</taxon>
        <taxon>Viridiplantae</taxon>
        <taxon>Streptophyta</taxon>
        <taxon>Embryophyta</taxon>
        <taxon>Tracheophyta</taxon>
        <taxon>Spermatophyta</taxon>
        <taxon>Magnoliopsida</taxon>
        <taxon>eudicotyledons</taxon>
        <taxon>Gunneridae</taxon>
        <taxon>Pentapetalae</taxon>
        <taxon>rosids</taxon>
        <taxon>fabids</taxon>
        <taxon>Malpighiales</taxon>
        <taxon>Rhizophoraceae</taxon>
        <taxon>Rhizophora</taxon>
    </lineage>
</organism>
<dbReference type="EMBL" id="GGEC01084379">
    <property type="protein sequence ID" value="MBX64863.1"/>
    <property type="molecule type" value="Transcribed_RNA"/>
</dbReference>
<sequence length="21" mass="2412">MMKRHSVNQGITTNLPIEKLT</sequence>
<dbReference type="AlphaFoldDB" id="A0A2P2QD43"/>
<evidence type="ECO:0000313" key="2">
    <source>
        <dbReference type="EMBL" id="MBX64863.1"/>
    </source>
</evidence>
<name>A0A2P2QD43_RHIMU</name>
<protein>
    <submittedName>
        <fullName evidence="2">Uncharacterized protein</fullName>
    </submittedName>
</protein>
<proteinExistence type="predicted"/>
<reference evidence="2" key="1">
    <citation type="submission" date="2018-02" db="EMBL/GenBank/DDBJ databases">
        <title>Rhizophora mucronata_Transcriptome.</title>
        <authorList>
            <person name="Meera S.P."/>
            <person name="Sreeshan A."/>
            <person name="Augustine A."/>
        </authorList>
    </citation>
    <scope>NUCLEOTIDE SEQUENCE</scope>
    <source>
        <tissue evidence="2">Leaf</tissue>
    </source>
</reference>
<evidence type="ECO:0000256" key="1">
    <source>
        <dbReference type="SAM" id="MobiDB-lite"/>
    </source>
</evidence>
<accession>A0A2P2QD43</accession>
<feature type="region of interest" description="Disordered" evidence="1">
    <location>
        <begin position="1"/>
        <end position="21"/>
    </location>
</feature>